<feature type="compositionally biased region" description="Polar residues" evidence="2">
    <location>
        <begin position="761"/>
        <end position="772"/>
    </location>
</feature>
<dbReference type="PANTHER" id="PTHR31017:SF1">
    <property type="entry name" value="LATE SECRETORY PATHWAY PROTEIN AVL9 HOMOLOG"/>
    <property type="match status" value="1"/>
</dbReference>
<feature type="compositionally biased region" description="Polar residues" evidence="2">
    <location>
        <begin position="711"/>
        <end position="727"/>
    </location>
</feature>
<dbReference type="PROSITE" id="PS50211">
    <property type="entry name" value="DENN"/>
    <property type="match status" value="1"/>
</dbReference>
<reference evidence="4 5" key="1">
    <citation type="submission" date="2015-04" db="EMBL/GenBank/DDBJ databases">
        <title>Complete genome sequence of Schizopora paradoxa KUC8140, a cosmopolitan wood degrader in East Asia.</title>
        <authorList>
            <consortium name="DOE Joint Genome Institute"/>
            <person name="Min B."/>
            <person name="Park H."/>
            <person name="Jang Y."/>
            <person name="Kim J.-J."/>
            <person name="Kim K.H."/>
            <person name="Pangilinan J."/>
            <person name="Lipzen A."/>
            <person name="Riley R."/>
            <person name="Grigoriev I.V."/>
            <person name="Spatafora J.W."/>
            <person name="Choi I.-G."/>
        </authorList>
    </citation>
    <scope>NUCLEOTIDE SEQUENCE [LARGE SCALE GENOMIC DNA]</scope>
    <source>
        <strain evidence="4 5">KUC8140</strain>
    </source>
</reference>
<feature type="compositionally biased region" description="Polar residues" evidence="2">
    <location>
        <begin position="842"/>
        <end position="855"/>
    </location>
</feature>
<evidence type="ECO:0000313" key="5">
    <source>
        <dbReference type="Proteomes" id="UP000053477"/>
    </source>
</evidence>
<feature type="compositionally biased region" description="Basic and acidic residues" evidence="2">
    <location>
        <begin position="882"/>
        <end position="899"/>
    </location>
</feature>
<dbReference type="PANTHER" id="PTHR31017">
    <property type="entry name" value="LATE SECRETORY PATHWAY PROTEIN AVL9-RELATED"/>
    <property type="match status" value="1"/>
</dbReference>
<proteinExistence type="inferred from homology"/>
<dbReference type="GO" id="GO:0005737">
    <property type="term" value="C:cytoplasm"/>
    <property type="evidence" value="ECO:0007669"/>
    <property type="project" value="TreeGrafter"/>
</dbReference>
<accession>A0A0H2RLB9</accession>
<feature type="compositionally biased region" description="Low complexity" evidence="2">
    <location>
        <begin position="1"/>
        <end position="10"/>
    </location>
</feature>
<dbReference type="OrthoDB" id="26278at2759"/>
<feature type="compositionally biased region" description="Low complexity" evidence="2">
    <location>
        <begin position="97"/>
        <end position="113"/>
    </location>
</feature>
<dbReference type="InterPro" id="IPR037516">
    <property type="entry name" value="Tripartite_DENN"/>
</dbReference>
<feature type="compositionally biased region" description="Basic and acidic residues" evidence="2">
    <location>
        <begin position="114"/>
        <end position="131"/>
    </location>
</feature>
<feature type="region of interest" description="Disordered" evidence="2">
    <location>
        <begin position="652"/>
        <end position="727"/>
    </location>
</feature>
<organism evidence="4 5">
    <name type="scientific">Schizopora paradoxa</name>
    <dbReference type="NCBI Taxonomy" id="27342"/>
    <lineage>
        <taxon>Eukaryota</taxon>
        <taxon>Fungi</taxon>
        <taxon>Dikarya</taxon>
        <taxon>Basidiomycota</taxon>
        <taxon>Agaricomycotina</taxon>
        <taxon>Agaricomycetes</taxon>
        <taxon>Hymenochaetales</taxon>
        <taxon>Schizoporaceae</taxon>
        <taxon>Schizopora</taxon>
    </lineage>
</organism>
<dbReference type="EMBL" id="KQ086283">
    <property type="protein sequence ID" value="KLO05626.1"/>
    <property type="molecule type" value="Genomic_DNA"/>
</dbReference>
<comment type="similarity">
    <text evidence="1">Belongs to the AVL9 family.</text>
</comment>
<name>A0A0H2RLB9_9AGAM</name>
<sequence>MSSGLLLSSPSPSPRRQNFFEHDSDDDAVSQRSISLSSPTTSVQPSAAGQPGGWTMKESNTTPAEARAFDSESMDAGVFSASTSTRSEERKDVAAASTRPSSQSSSLLSPSNSDEGKSEIKYPPKAFRMDSDASSTASLSSSSSRKERPESCLMELPKGPLVPGVALVDFNHLVGPKIEFSEGTLFDDEQIASIMPFLALPDGAHLSAEDYSYFHLVPASPHPTTIFGISCNRQIKSADLLVKDEEVTRSTVQKAVVVLAAKPFFGPIRDKLGVVTRALFDQRDFRDMSILSDFKTSLELSLHTKLTESALYMGTNIRELVHKFRTRTLLLLKALILQKRIMFYGHPVERLCTYQYSLISLIPGLLQNLDDCGSPPLASRALTLSRASSLRTSDRKSMLAYQGLPLDIFGKDAFFQPYLPLQQVDLIKDTRSWLCGTTNTIVTQQNEIDLLINIETNTFEFKDPKLERLVALTAADRKWMDDIVKDVNEGWSESSSEQITGLKFKGSEDYLRSKFEDYVSSALSCVKYSDFLMKGTNADVLITGGVDGADVNGIQDFNPLWIAEFRKTNAFEVWNRITDPMLFDIIEARHPCVNKPNVVADIGLRLQEGIQDLRLDEQLAPTREVLSRTFAQGSTSFLKAVGGVRERWAQRSASSTSIGNEAGSSTASSTPVEISHSDLDSKEGRSRSSSQLSFFRAPTSLLSGSNTTTSPARSPSPNSQLKPLSTMSAATVATQAASETKATLNTWGASIGSFISQRTSRFSTVGPQTGSAESIAGMSEASAPPSSPPNKQASPEVNGQTIPEDASPSKSQPPIRESMASMFSSWNFGRSSVPASKPPDSTPMSPTNTNLSIGDSTPKVMEPALEEDSEELQPRNIGEFDAPPRRDSDDSSQTADEHVYAGMAL</sequence>
<dbReference type="InterPro" id="IPR051731">
    <property type="entry name" value="DENND11/AVL9_GEFs"/>
</dbReference>
<keyword evidence="5" id="KW-1185">Reference proteome</keyword>
<feature type="compositionally biased region" description="Basic and acidic residues" evidence="2">
    <location>
        <begin position="675"/>
        <end position="686"/>
    </location>
</feature>
<evidence type="ECO:0000259" key="3">
    <source>
        <dbReference type="PROSITE" id="PS50211"/>
    </source>
</evidence>
<dbReference type="InterPro" id="IPR018307">
    <property type="entry name" value="ABL9/DENND6_dom"/>
</dbReference>
<feature type="region of interest" description="Disordered" evidence="2">
    <location>
        <begin position="761"/>
        <end position="905"/>
    </location>
</feature>
<feature type="compositionally biased region" description="Low complexity" evidence="2">
    <location>
        <begin position="132"/>
        <end position="143"/>
    </location>
</feature>
<feature type="compositionally biased region" description="Polar residues" evidence="2">
    <location>
        <begin position="30"/>
        <end position="47"/>
    </location>
</feature>
<evidence type="ECO:0000313" key="4">
    <source>
        <dbReference type="EMBL" id="KLO05626.1"/>
    </source>
</evidence>
<evidence type="ECO:0000256" key="1">
    <source>
        <dbReference type="ARBA" id="ARBA00038178"/>
    </source>
</evidence>
<feature type="compositionally biased region" description="Polar residues" evidence="2">
    <location>
        <begin position="821"/>
        <end position="834"/>
    </location>
</feature>
<feature type="domain" description="UDENN" evidence="3">
    <location>
        <begin position="163"/>
        <end position="588"/>
    </location>
</feature>
<feature type="compositionally biased region" description="Low complexity" evidence="2">
    <location>
        <begin position="687"/>
        <end position="710"/>
    </location>
</feature>
<feature type="compositionally biased region" description="Polar residues" evidence="2">
    <location>
        <begin position="652"/>
        <end position="672"/>
    </location>
</feature>
<dbReference type="Proteomes" id="UP000053477">
    <property type="component" value="Unassembled WGS sequence"/>
</dbReference>
<evidence type="ECO:0000256" key="2">
    <source>
        <dbReference type="SAM" id="MobiDB-lite"/>
    </source>
</evidence>
<dbReference type="InParanoid" id="A0A0H2RLB9"/>
<dbReference type="Pfam" id="PF09794">
    <property type="entry name" value="Avl9"/>
    <property type="match status" value="1"/>
</dbReference>
<feature type="region of interest" description="Disordered" evidence="2">
    <location>
        <begin position="1"/>
        <end position="151"/>
    </location>
</feature>
<dbReference type="AlphaFoldDB" id="A0A0H2RLB9"/>
<feature type="compositionally biased region" description="Low complexity" evidence="2">
    <location>
        <begin position="779"/>
        <end position="795"/>
    </location>
</feature>
<gene>
    <name evidence="4" type="ORF">SCHPADRAFT_1002797</name>
</gene>
<protein>
    <recommendedName>
        <fullName evidence="3">UDENN domain-containing protein</fullName>
    </recommendedName>
</protein>